<dbReference type="InterPro" id="IPR021457">
    <property type="entry name" value="DUF3108"/>
</dbReference>
<dbReference type="OrthoDB" id="9808473at2"/>
<dbReference type="EMBL" id="FOLQ01000010">
    <property type="protein sequence ID" value="SFE09555.1"/>
    <property type="molecule type" value="Genomic_DNA"/>
</dbReference>
<evidence type="ECO:0000313" key="1">
    <source>
        <dbReference type="EMBL" id="SFE09555.1"/>
    </source>
</evidence>
<dbReference type="AlphaFoldDB" id="A0A1I1XQD7"/>
<organism evidence="1 2">
    <name type="scientific">Spirosoma endophyticum</name>
    <dbReference type="NCBI Taxonomy" id="662367"/>
    <lineage>
        <taxon>Bacteria</taxon>
        <taxon>Pseudomonadati</taxon>
        <taxon>Bacteroidota</taxon>
        <taxon>Cytophagia</taxon>
        <taxon>Cytophagales</taxon>
        <taxon>Cytophagaceae</taxon>
        <taxon>Spirosoma</taxon>
    </lineage>
</organism>
<dbReference type="RefSeq" id="WP_093830323.1">
    <property type="nucleotide sequence ID" value="NZ_FOLQ01000010.1"/>
</dbReference>
<evidence type="ECO:0008006" key="3">
    <source>
        <dbReference type="Google" id="ProtNLM"/>
    </source>
</evidence>
<accession>A0A1I1XQD7</accession>
<dbReference type="Proteomes" id="UP000198598">
    <property type="component" value="Unassembled WGS sequence"/>
</dbReference>
<protein>
    <recommendedName>
        <fullName evidence="3">DUF3108 domain-containing protein</fullName>
    </recommendedName>
</protein>
<evidence type="ECO:0000313" key="2">
    <source>
        <dbReference type="Proteomes" id="UP000198598"/>
    </source>
</evidence>
<keyword evidence="2" id="KW-1185">Reference proteome</keyword>
<name>A0A1I1XQD7_9BACT</name>
<reference evidence="1 2" key="1">
    <citation type="submission" date="2016-10" db="EMBL/GenBank/DDBJ databases">
        <authorList>
            <person name="de Groot N.N."/>
        </authorList>
    </citation>
    <scope>NUCLEOTIDE SEQUENCE [LARGE SCALE GENOMIC DNA]</scope>
    <source>
        <strain evidence="1 2">DSM 26130</strain>
    </source>
</reference>
<gene>
    <name evidence="1" type="ORF">SAMN05216167_11081</name>
</gene>
<dbReference type="STRING" id="662367.SAMN05216167_11081"/>
<dbReference type="Pfam" id="PF11306">
    <property type="entry name" value="DUF3108"/>
    <property type="match status" value="1"/>
</dbReference>
<sequence length="263" mass="30236">MKKFLIGIGILSVLSTGFIALNAYRRVPNNSFGPGEHIEYRVHYGFLNAAEAIVDVSPTLYKVNDRPCYRVNVDGRTVGAFDLVTRVRDTWRSYIDTSAILPQKFYTNLQENSYRKEENITFNHEANTVKAEERTEKDVFNVPDNVHDLISGYYFLRTIDFNKISSGQVIEVPAFYDDTVYNMKVRYRGKDVVKTKQGKINVIKLNPVLPPGNAMFKQEESIRIFVSDDTNKVPVKVEVDLWIGSMVMDLKRNEGLKQPLKFY</sequence>
<proteinExistence type="predicted"/>